<feature type="compositionally biased region" description="Basic and acidic residues" evidence="2">
    <location>
        <begin position="87"/>
        <end position="103"/>
    </location>
</feature>
<evidence type="ECO:0000256" key="1">
    <source>
        <dbReference type="SAM" id="Coils"/>
    </source>
</evidence>
<feature type="compositionally biased region" description="Low complexity" evidence="2">
    <location>
        <begin position="380"/>
        <end position="393"/>
    </location>
</feature>
<feature type="compositionally biased region" description="Pro residues" evidence="2">
    <location>
        <begin position="115"/>
        <end position="129"/>
    </location>
</feature>
<accession>A0A0N0DW03</accession>
<feature type="compositionally biased region" description="Low complexity" evidence="2">
    <location>
        <begin position="331"/>
        <end position="343"/>
    </location>
</feature>
<feature type="compositionally biased region" description="Low complexity" evidence="2">
    <location>
        <begin position="130"/>
        <end position="144"/>
    </location>
</feature>
<reference evidence="3 4" key="1">
    <citation type="submission" date="2015-07" db="EMBL/GenBank/DDBJ databases">
        <title>High-quality genome of monoxenous trypanosomatid Leptomonas pyrrhocoris.</title>
        <authorList>
            <person name="Flegontov P."/>
            <person name="Butenko A."/>
            <person name="Firsov S."/>
            <person name="Vlcek C."/>
            <person name="Logacheva M.D."/>
            <person name="Field M."/>
            <person name="Filatov D."/>
            <person name="Flegontova O."/>
            <person name="Gerasimov E."/>
            <person name="Jackson A.P."/>
            <person name="Kelly S."/>
            <person name="Opperdoes F."/>
            <person name="O'Reilly A."/>
            <person name="Votypka J."/>
            <person name="Yurchenko V."/>
            <person name="Lukes J."/>
        </authorList>
    </citation>
    <scope>NUCLEOTIDE SEQUENCE [LARGE SCALE GENOMIC DNA]</scope>
    <source>
        <strain evidence="3">H10</strain>
    </source>
</reference>
<dbReference type="VEuPathDB" id="TriTrypDB:LpyrH10_07_0830"/>
<dbReference type="AlphaFoldDB" id="A0A0N0DW03"/>
<feature type="compositionally biased region" description="Low complexity" evidence="2">
    <location>
        <begin position="672"/>
        <end position="682"/>
    </location>
</feature>
<sequence length="871" mass="92330">MAAAQQQARKIAWLESLLDTSIIAYESHRNALENIYAQLEQWQQPPGSGCVHISPGEVRELMRDINDVLDQCALHLQPFNNNDDDKDGGKSADGRGAEPDSKVSSHRGAARTPSLPSPTPSRSLTPPPSQQRQQQQRSPPLSAQKDASRTTSATPSEASSVPRALTKAQGQDTPKSADEKVRGNDNDDPSREGSSVRSSARGDSCGRRGGEAPANAVPDKARTKPQPTAKSTGPRGAAAHVPDVSPTQLAKTGSRVAYPGQPTDNTSTRSGTPQSAPPRAASKHDAPQQQEVGADQSQREPSQGPTSHFGSNSNTPAPSQQGAPSASVEKQQPQPRQQQRSPPTRACHHYQRIAQLMQAPWTNPSNNGREGNAALPPTPAAAAPPRARQPAPTSSHTAPTSQPILNESQRSRNPPPPQQQQQRRPRDATSSARTGLASTAPRSVSAGNEDVNNDNDDDAVGVGAIPRRRGSSAAAESESSHSSVVPPHMTEEKEAKSGRSQRSASPHSASQRSHRTPPPQQDQLQQQRSSAIASSSAPSASFATPSQHGSTAAAPVAATTTTPAAAAAVPPAQRQRNAGPTTAAPPPPSQMDASQVGSVGLVHTPSRAPQHDSTRDLSSAAAAVPSPHPAQPQSQQQQQQRSRSSSSLLASSAAEASAAPPPQVPGAHRPLRTAVPRRTTPRAYDSSQSEEAVFHRRRRASLGRPPVRADSPKARRYMDREDSELRQRKEEELSEIHNGPCARIDGAGNVLAITSGSAARAGRGRTNAMAGPGNAGLAQQPSQQQQQVPLTAVEEQLLAERTALHNQLEKMQMEVTIATVRNKEWGNERRYTQLNARMSRVLGDLDRVEKELNTVRNFDQAARSGAAAKAG</sequence>
<feature type="compositionally biased region" description="Low complexity" evidence="2">
    <location>
        <begin position="471"/>
        <end position="488"/>
    </location>
</feature>
<feature type="compositionally biased region" description="Polar residues" evidence="2">
    <location>
        <begin position="428"/>
        <end position="442"/>
    </location>
</feature>
<dbReference type="EMBL" id="LGTL01000007">
    <property type="protein sequence ID" value="KPA80854.1"/>
    <property type="molecule type" value="Genomic_DNA"/>
</dbReference>
<feature type="compositionally biased region" description="Low complexity" evidence="2">
    <location>
        <begin position="521"/>
        <end position="572"/>
    </location>
</feature>
<feature type="compositionally biased region" description="Polar residues" evidence="2">
    <location>
        <begin position="149"/>
        <end position="159"/>
    </location>
</feature>
<feature type="region of interest" description="Disordered" evidence="2">
    <location>
        <begin position="78"/>
        <end position="734"/>
    </location>
</feature>
<protein>
    <submittedName>
        <fullName evidence="3">Uncharacterized protein</fullName>
    </submittedName>
</protein>
<dbReference type="OMA" id="RVEWELR"/>
<feature type="compositionally biased region" description="Polar residues" evidence="2">
    <location>
        <begin position="360"/>
        <end position="369"/>
    </location>
</feature>
<evidence type="ECO:0000313" key="4">
    <source>
        <dbReference type="Proteomes" id="UP000037923"/>
    </source>
</evidence>
<feature type="compositionally biased region" description="Polar residues" evidence="2">
    <location>
        <begin position="262"/>
        <end position="274"/>
    </location>
</feature>
<dbReference type="RefSeq" id="XP_015659293.1">
    <property type="nucleotide sequence ID" value="XM_015801892.1"/>
</dbReference>
<dbReference type="OrthoDB" id="265509at2759"/>
<dbReference type="GeneID" id="26904567"/>
<dbReference type="Proteomes" id="UP000037923">
    <property type="component" value="Unassembled WGS sequence"/>
</dbReference>
<feature type="compositionally biased region" description="Polar residues" evidence="2">
    <location>
        <begin position="287"/>
        <end position="330"/>
    </location>
</feature>
<feature type="compositionally biased region" description="Polar residues" evidence="2">
    <location>
        <begin position="394"/>
        <end position="407"/>
    </location>
</feature>
<proteinExistence type="predicted"/>
<gene>
    <name evidence="3" type="ORF">ABB37_04276</name>
</gene>
<feature type="compositionally biased region" description="Basic and acidic residues" evidence="2">
    <location>
        <begin position="175"/>
        <end position="191"/>
    </location>
</feature>
<keyword evidence="1" id="KW-0175">Coiled coil</keyword>
<organism evidence="3 4">
    <name type="scientific">Leptomonas pyrrhocoris</name>
    <name type="common">Firebug parasite</name>
    <dbReference type="NCBI Taxonomy" id="157538"/>
    <lineage>
        <taxon>Eukaryota</taxon>
        <taxon>Discoba</taxon>
        <taxon>Euglenozoa</taxon>
        <taxon>Kinetoplastea</taxon>
        <taxon>Metakinetoplastina</taxon>
        <taxon>Trypanosomatida</taxon>
        <taxon>Trypanosomatidae</taxon>
        <taxon>Leishmaniinae</taxon>
        <taxon>Leptomonas</taxon>
    </lineage>
</organism>
<name>A0A0N0DW03_LEPPY</name>
<evidence type="ECO:0000256" key="2">
    <source>
        <dbReference type="SAM" id="MobiDB-lite"/>
    </source>
</evidence>
<feature type="region of interest" description="Disordered" evidence="2">
    <location>
        <begin position="758"/>
        <end position="782"/>
    </location>
</feature>
<keyword evidence="4" id="KW-1185">Reference proteome</keyword>
<comment type="caution">
    <text evidence="3">The sequence shown here is derived from an EMBL/GenBank/DDBJ whole genome shotgun (WGS) entry which is preliminary data.</text>
</comment>
<feature type="coiled-coil region" evidence="1">
    <location>
        <begin position="794"/>
        <end position="851"/>
    </location>
</feature>
<feature type="compositionally biased region" description="Polar residues" evidence="2">
    <location>
        <begin position="498"/>
        <end position="511"/>
    </location>
</feature>
<feature type="compositionally biased region" description="Basic and acidic residues" evidence="2">
    <location>
        <begin position="710"/>
        <end position="734"/>
    </location>
</feature>
<evidence type="ECO:0000313" key="3">
    <source>
        <dbReference type="EMBL" id="KPA80854.1"/>
    </source>
</evidence>
<feature type="compositionally biased region" description="Low complexity" evidence="2">
    <location>
        <begin position="618"/>
        <end position="658"/>
    </location>
</feature>